<feature type="region of interest" description="Disordered" evidence="5">
    <location>
        <begin position="182"/>
        <end position="225"/>
    </location>
</feature>
<evidence type="ECO:0000256" key="5">
    <source>
        <dbReference type="SAM" id="MobiDB-lite"/>
    </source>
</evidence>
<evidence type="ECO:0000259" key="6">
    <source>
        <dbReference type="PROSITE" id="PS51891"/>
    </source>
</evidence>
<dbReference type="AlphaFoldDB" id="A0A6A6S9H0"/>
<keyword evidence="4" id="KW-0456">Lyase</keyword>
<feature type="compositionally biased region" description="Basic and acidic residues" evidence="5">
    <location>
        <begin position="182"/>
        <end position="195"/>
    </location>
</feature>
<protein>
    <submittedName>
        <fullName evidence="7">DUF636-domain-containing protein</fullName>
    </submittedName>
</protein>
<organism evidence="7 8">
    <name type="scientific">Massarina eburnea CBS 473.64</name>
    <dbReference type="NCBI Taxonomy" id="1395130"/>
    <lineage>
        <taxon>Eukaryota</taxon>
        <taxon>Fungi</taxon>
        <taxon>Dikarya</taxon>
        <taxon>Ascomycota</taxon>
        <taxon>Pezizomycotina</taxon>
        <taxon>Dothideomycetes</taxon>
        <taxon>Pleosporomycetidae</taxon>
        <taxon>Pleosporales</taxon>
        <taxon>Massarineae</taxon>
        <taxon>Massarinaceae</taxon>
        <taxon>Massarina</taxon>
    </lineage>
</organism>
<evidence type="ECO:0000256" key="1">
    <source>
        <dbReference type="ARBA" id="ARBA00005495"/>
    </source>
</evidence>
<dbReference type="GO" id="GO:0046872">
    <property type="term" value="F:metal ion binding"/>
    <property type="evidence" value="ECO:0007669"/>
    <property type="project" value="UniProtKB-KW"/>
</dbReference>
<dbReference type="GO" id="GO:0016846">
    <property type="term" value="F:carbon-sulfur lyase activity"/>
    <property type="evidence" value="ECO:0007669"/>
    <property type="project" value="InterPro"/>
</dbReference>
<dbReference type="Pfam" id="PF04828">
    <property type="entry name" value="GFA"/>
    <property type="match status" value="1"/>
</dbReference>
<dbReference type="PANTHER" id="PTHR33337">
    <property type="entry name" value="GFA DOMAIN-CONTAINING PROTEIN"/>
    <property type="match status" value="1"/>
</dbReference>
<keyword evidence="8" id="KW-1185">Reference proteome</keyword>
<dbReference type="PROSITE" id="PS51891">
    <property type="entry name" value="CENP_V_GFA"/>
    <property type="match status" value="1"/>
</dbReference>
<dbReference type="SUPFAM" id="SSF51316">
    <property type="entry name" value="Mss4-like"/>
    <property type="match status" value="1"/>
</dbReference>
<sequence>MSTPKEPNSHHSTIQAPRVVNPRPFPAVTGGCFCTKTRFRLDAPPLFCFACHCSDCQKHTGSVYACFVCVLSSDITYGSTPPKITKTAHSSGLIRRTASCGICGTHLWASGDTSPITSDVKVGTLDHPELMEPDVHSFIESKIPWVGIPDGARTCEGPFDFREYWPKASLKRFDDAVKKYDEEKKEKGDVEETDKTPTAQSPDEKEEQEDDVDDDDEEFERKARETELALLERLEKLTLKLDQQKPESTTNS</sequence>
<dbReference type="Gene3D" id="3.90.1590.10">
    <property type="entry name" value="glutathione-dependent formaldehyde- activating enzyme (gfa)"/>
    <property type="match status" value="1"/>
</dbReference>
<dbReference type="OrthoDB" id="2212170at2759"/>
<accession>A0A6A6S9H0</accession>
<evidence type="ECO:0000313" key="8">
    <source>
        <dbReference type="Proteomes" id="UP000799753"/>
    </source>
</evidence>
<dbReference type="EMBL" id="MU006779">
    <property type="protein sequence ID" value="KAF2643877.1"/>
    <property type="molecule type" value="Genomic_DNA"/>
</dbReference>
<reference evidence="7" key="1">
    <citation type="journal article" date="2020" name="Stud. Mycol.">
        <title>101 Dothideomycetes genomes: a test case for predicting lifestyles and emergence of pathogens.</title>
        <authorList>
            <person name="Haridas S."/>
            <person name="Albert R."/>
            <person name="Binder M."/>
            <person name="Bloem J."/>
            <person name="Labutti K."/>
            <person name="Salamov A."/>
            <person name="Andreopoulos B."/>
            <person name="Baker S."/>
            <person name="Barry K."/>
            <person name="Bills G."/>
            <person name="Bluhm B."/>
            <person name="Cannon C."/>
            <person name="Castanera R."/>
            <person name="Culley D."/>
            <person name="Daum C."/>
            <person name="Ezra D."/>
            <person name="Gonzalez J."/>
            <person name="Henrissat B."/>
            <person name="Kuo A."/>
            <person name="Liang C."/>
            <person name="Lipzen A."/>
            <person name="Lutzoni F."/>
            <person name="Magnuson J."/>
            <person name="Mondo S."/>
            <person name="Nolan M."/>
            <person name="Ohm R."/>
            <person name="Pangilinan J."/>
            <person name="Park H.-J."/>
            <person name="Ramirez L."/>
            <person name="Alfaro M."/>
            <person name="Sun H."/>
            <person name="Tritt A."/>
            <person name="Yoshinaga Y."/>
            <person name="Zwiers L.-H."/>
            <person name="Turgeon B."/>
            <person name="Goodwin S."/>
            <person name="Spatafora J."/>
            <person name="Crous P."/>
            <person name="Grigoriev I."/>
        </authorList>
    </citation>
    <scope>NUCLEOTIDE SEQUENCE</scope>
    <source>
        <strain evidence="7">CBS 473.64</strain>
    </source>
</reference>
<comment type="similarity">
    <text evidence="1">Belongs to the Gfa family.</text>
</comment>
<keyword evidence="2" id="KW-0479">Metal-binding</keyword>
<gene>
    <name evidence="7" type="ORF">P280DRAFT_393226</name>
</gene>
<evidence type="ECO:0000313" key="7">
    <source>
        <dbReference type="EMBL" id="KAF2643877.1"/>
    </source>
</evidence>
<evidence type="ECO:0000256" key="4">
    <source>
        <dbReference type="ARBA" id="ARBA00023239"/>
    </source>
</evidence>
<evidence type="ECO:0000256" key="2">
    <source>
        <dbReference type="ARBA" id="ARBA00022723"/>
    </source>
</evidence>
<dbReference type="Proteomes" id="UP000799753">
    <property type="component" value="Unassembled WGS sequence"/>
</dbReference>
<dbReference type="InterPro" id="IPR011057">
    <property type="entry name" value="Mss4-like_sf"/>
</dbReference>
<feature type="compositionally biased region" description="Acidic residues" evidence="5">
    <location>
        <begin position="204"/>
        <end position="218"/>
    </location>
</feature>
<evidence type="ECO:0000256" key="3">
    <source>
        <dbReference type="ARBA" id="ARBA00022833"/>
    </source>
</evidence>
<name>A0A6A6S9H0_9PLEO</name>
<proteinExistence type="inferred from homology"/>
<dbReference type="InterPro" id="IPR006913">
    <property type="entry name" value="CENP-V/GFA"/>
</dbReference>
<keyword evidence="3" id="KW-0862">Zinc</keyword>
<dbReference type="PANTHER" id="PTHR33337:SF33">
    <property type="entry name" value="CENP-V_GFA DOMAIN-CONTAINING PROTEIN"/>
    <property type="match status" value="1"/>
</dbReference>
<feature type="domain" description="CENP-V/GFA" evidence="6">
    <location>
        <begin position="28"/>
        <end position="160"/>
    </location>
</feature>